<evidence type="ECO:0000256" key="6">
    <source>
        <dbReference type="ARBA" id="ARBA00023125"/>
    </source>
</evidence>
<evidence type="ECO:0000256" key="8">
    <source>
        <dbReference type="ARBA" id="ARBA00023163"/>
    </source>
</evidence>
<dbReference type="Proteomes" id="UP001589758">
    <property type="component" value="Unassembled WGS sequence"/>
</dbReference>
<keyword evidence="4" id="KW-0862">Zinc</keyword>
<name>A0ABV6CD96_9GAMM</name>
<evidence type="ECO:0000256" key="5">
    <source>
        <dbReference type="ARBA" id="ARBA00023015"/>
    </source>
</evidence>
<keyword evidence="5" id="KW-0805">Transcription regulation</keyword>
<comment type="caution">
    <text evidence="9">The sequence shown here is derived from an EMBL/GenBank/DDBJ whole genome shotgun (WGS) entry which is preliminary data.</text>
</comment>
<keyword evidence="2" id="KW-0479">Metal-binding</keyword>
<organism evidence="9 10">
    <name type="scientific">Thorsellia kenyensis</name>
    <dbReference type="NCBI Taxonomy" id="1549888"/>
    <lineage>
        <taxon>Bacteria</taxon>
        <taxon>Pseudomonadati</taxon>
        <taxon>Pseudomonadota</taxon>
        <taxon>Gammaproteobacteria</taxon>
        <taxon>Enterobacterales</taxon>
        <taxon>Thorselliaceae</taxon>
        <taxon>Thorsellia</taxon>
    </lineage>
</organism>
<dbReference type="InterPro" id="IPR007944">
    <property type="entry name" value="FlhC"/>
</dbReference>
<keyword evidence="8" id="KW-0804">Transcription</keyword>
<evidence type="ECO:0000256" key="1">
    <source>
        <dbReference type="ARBA" id="ARBA00022490"/>
    </source>
</evidence>
<sequence length="184" mass="21397">MTKIQVYEKRFEALTLLRLGLSVSIVSKCSELPPSFVREMHKKLFLTASRSGPLKEVNGILKNTRVMIQASIILKNYISIGNNIFKEVDIDALIKAYDIYSDCFYRSQLDKDNLWQSISLNHAWQLCRGLISKEIKLRVCPKGCTYIESNNQNLKLQCQLCYLIKIELGRIKKRKRKRRLKLAE</sequence>
<dbReference type="EMBL" id="JBHLXE010000111">
    <property type="protein sequence ID" value="MFC0180948.1"/>
    <property type="molecule type" value="Genomic_DNA"/>
</dbReference>
<keyword evidence="10" id="KW-1185">Reference proteome</keyword>
<reference evidence="9 10" key="1">
    <citation type="submission" date="2024-09" db="EMBL/GenBank/DDBJ databases">
        <authorList>
            <person name="Sun Q."/>
            <person name="Mori K."/>
        </authorList>
    </citation>
    <scope>NUCLEOTIDE SEQUENCE [LARGE SCALE GENOMIC DNA]</scope>
    <source>
        <strain evidence="9 10">CCM 8545</strain>
    </source>
</reference>
<keyword evidence="3" id="KW-1005">Bacterial flagellum biogenesis</keyword>
<gene>
    <name evidence="9" type="ORF">ACFFIT_12785</name>
</gene>
<evidence type="ECO:0000256" key="2">
    <source>
        <dbReference type="ARBA" id="ARBA00022723"/>
    </source>
</evidence>
<dbReference type="RefSeq" id="WP_385878250.1">
    <property type="nucleotide sequence ID" value="NZ_JBHLXE010000111.1"/>
</dbReference>
<accession>A0ABV6CD96</accession>
<evidence type="ECO:0000313" key="10">
    <source>
        <dbReference type="Proteomes" id="UP001589758"/>
    </source>
</evidence>
<evidence type="ECO:0000313" key="9">
    <source>
        <dbReference type="EMBL" id="MFC0180948.1"/>
    </source>
</evidence>
<evidence type="ECO:0000256" key="7">
    <source>
        <dbReference type="ARBA" id="ARBA00023159"/>
    </source>
</evidence>
<dbReference type="Pfam" id="PF05280">
    <property type="entry name" value="FlhC"/>
    <property type="match status" value="1"/>
</dbReference>
<keyword evidence="6" id="KW-0238">DNA-binding</keyword>
<keyword evidence="1" id="KW-0963">Cytoplasm</keyword>
<protein>
    <submittedName>
        <fullName evidence="9">FlhC family transcriptional regulator</fullName>
    </submittedName>
</protein>
<dbReference type="SUPFAM" id="SSF160930">
    <property type="entry name" value="FlhC-like"/>
    <property type="match status" value="1"/>
</dbReference>
<keyword evidence="7" id="KW-0010">Activator</keyword>
<evidence type="ECO:0000256" key="3">
    <source>
        <dbReference type="ARBA" id="ARBA00022795"/>
    </source>
</evidence>
<proteinExistence type="predicted"/>
<evidence type="ECO:0000256" key="4">
    <source>
        <dbReference type="ARBA" id="ARBA00022833"/>
    </source>
</evidence>